<dbReference type="RefSeq" id="WP_339574934.1">
    <property type="nucleotide sequence ID" value="NZ_JBBIAA010000009.1"/>
</dbReference>
<dbReference type="InterPro" id="IPR036271">
    <property type="entry name" value="Tet_transcr_reg_TetR-rel_C_sf"/>
</dbReference>
<gene>
    <name evidence="4" type="ORF">WDZ17_09625</name>
</gene>
<evidence type="ECO:0000313" key="5">
    <source>
        <dbReference type="Proteomes" id="UP001387100"/>
    </source>
</evidence>
<dbReference type="Proteomes" id="UP001387100">
    <property type="component" value="Unassembled WGS sequence"/>
</dbReference>
<dbReference type="InterPro" id="IPR001647">
    <property type="entry name" value="HTH_TetR"/>
</dbReference>
<name>A0ABU8RKC3_9ACTN</name>
<proteinExistence type="predicted"/>
<comment type="caution">
    <text evidence="4">The sequence shown here is derived from an EMBL/GenBank/DDBJ whole genome shotgun (WGS) entry which is preliminary data.</text>
</comment>
<dbReference type="Gene3D" id="1.10.357.10">
    <property type="entry name" value="Tetracycline Repressor, domain 2"/>
    <property type="match status" value="1"/>
</dbReference>
<dbReference type="EMBL" id="JBBIAA010000009">
    <property type="protein sequence ID" value="MEJ5945549.1"/>
    <property type="molecule type" value="Genomic_DNA"/>
</dbReference>
<sequence>MTTTTRERLLRAGADLFFTRGITATGVDAVVRASGVSKPTLYAHFPSKRDLVAGVLEARWHDRRAELEAWLRSRPAGDGPVALLDWLAGWYAADERRGCAFLNAAAELVAPEDETARAVVRAEKRWVREVATRLAEQAGLADPAVVGSQVALLVDGVAGRVLVEGPGAAVDALEDARAAASLVVAAARVTP</sequence>
<dbReference type="Pfam" id="PF00440">
    <property type="entry name" value="TetR_N"/>
    <property type="match status" value="1"/>
</dbReference>
<keyword evidence="1 2" id="KW-0238">DNA-binding</keyword>
<dbReference type="PROSITE" id="PS50977">
    <property type="entry name" value="HTH_TETR_2"/>
    <property type="match status" value="1"/>
</dbReference>
<keyword evidence="5" id="KW-1185">Reference proteome</keyword>
<dbReference type="SUPFAM" id="SSF46689">
    <property type="entry name" value="Homeodomain-like"/>
    <property type="match status" value="1"/>
</dbReference>
<evidence type="ECO:0000259" key="3">
    <source>
        <dbReference type="PROSITE" id="PS50977"/>
    </source>
</evidence>
<evidence type="ECO:0000256" key="1">
    <source>
        <dbReference type="ARBA" id="ARBA00023125"/>
    </source>
</evidence>
<dbReference type="PANTHER" id="PTHR30055">
    <property type="entry name" value="HTH-TYPE TRANSCRIPTIONAL REGULATOR RUTR"/>
    <property type="match status" value="1"/>
</dbReference>
<accession>A0ABU8RKC3</accession>
<reference evidence="4 5" key="1">
    <citation type="journal article" date="2017" name="Int. J. Syst. Evol. Microbiol.">
        <title>Pseudokineococcus basanitobsidens sp. nov., isolated from volcanic rock.</title>
        <authorList>
            <person name="Lee D.W."/>
            <person name="Park M.Y."/>
            <person name="Kim J.J."/>
            <person name="Kim B.S."/>
        </authorList>
    </citation>
    <scope>NUCLEOTIDE SEQUENCE [LARGE SCALE GENOMIC DNA]</scope>
    <source>
        <strain evidence="4 5">DSM 103726</strain>
    </source>
</reference>
<protein>
    <submittedName>
        <fullName evidence="4">TetR/AcrR family transcriptional regulator</fullName>
    </submittedName>
</protein>
<feature type="DNA-binding region" description="H-T-H motif" evidence="2">
    <location>
        <begin position="26"/>
        <end position="45"/>
    </location>
</feature>
<dbReference type="InterPro" id="IPR009057">
    <property type="entry name" value="Homeodomain-like_sf"/>
</dbReference>
<dbReference type="PRINTS" id="PR00455">
    <property type="entry name" value="HTHTETR"/>
</dbReference>
<dbReference type="InterPro" id="IPR050109">
    <property type="entry name" value="HTH-type_TetR-like_transc_reg"/>
</dbReference>
<dbReference type="SUPFAM" id="SSF48498">
    <property type="entry name" value="Tetracyclin repressor-like, C-terminal domain"/>
    <property type="match status" value="1"/>
</dbReference>
<dbReference type="PANTHER" id="PTHR30055:SF200">
    <property type="entry name" value="HTH-TYPE TRANSCRIPTIONAL REPRESSOR BDCR"/>
    <property type="match status" value="1"/>
</dbReference>
<feature type="domain" description="HTH tetR-type" evidence="3">
    <location>
        <begin position="3"/>
        <end position="63"/>
    </location>
</feature>
<evidence type="ECO:0000313" key="4">
    <source>
        <dbReference type="EMBL" id="MEJ5945549.1"/>
    </source>
</evidence>
<organism evidence="4 5">
    <name type="scientific">Pseudokineococcus basanitobsidens</name>
    <dbReference type="NCBI Taxonomy" id="1926649"/>
    <lineage>
        <taxon>Bacteria</taxon>
        <taxon>Bacillati</taxon>
        <taxon>Actinomycetota</taxon>
        <taxon>Actinomycetes</taxon>
        <taxon>Kineosporiales</taxon>
        <taxon>Kineosporiaceae</taxon>
        <taxon>Pseudokineococcus</taxon>
    </lineage>
</organism>
<evidence type="ECO:0000256" key="2">
    <source>
        <dbReference type="PROSITE-ProRule" id="PRU00335"/>
    </source>
</evidence>